<dbReference type="InterPro" id="IPR006426">
    <property type="entry name" value="Asn_synth_AEB"/>
</dbReference>
<comment type="pathway">
    <text evidence="1">Amino-acid biosynthesis; L-asparagine biosynthesis; L-asparagine from L-aspartate (L-Gln route): step 1/1.</text>
</comment>
<evidence type="ECO:0000256" key="10">
    <source>
        <dbReference type="PIRSR" id="PIRSR001589-3"/>
    </source>
</evidence>
<feature type="domain" description="Glutamine amidotransferase type-2" evidence="11">
    <location>
        <begin position="2"/>
        <end position="213"/>
    </location>
</feature>
<dbReference type="NCBIfam" id="TIGR01536">
    <property type="entry name" value="asn_synth_AEB"/>
    <property type="match status" value="1"/>
</dbReference>
<dbReference type="InterPro" id="IPR014729">
    <property type="entry name" value="Rossmann-like_a/b/a_fold"/>
</dbReference>
<keyword evidence="13" id="KW-1185">Reference proteome</keyword>
<organism evidence="12 13">
    <name type="scientific">Flavobacterium omnivorum</name>
    <dbReference type="NCBI Taxonomy" id="178355"/>
    <lineage>
        <taxon>Bacteria</taxon>
        <taxon>Pseudomonadati</taxon>
        <taxon>Bacteroidota</taxon>
        <taxon>Flavobacteriia</taxon>
        <taxon>Flavobacteriales</taxon>
        <taxon>Flavobacteriaceae</taxon>
        <taxon>Flavobacterium</taxon>
    </lineage>
</organism>
<keyword evidence="4 9" id="KW-0547">Nucleotide-binding</keyword>
<keyword evidence="8" id="KW-0028">Amino-acid biosynthesis</keyword>
<gene>
    <name evidence="12" type="ORF">SAMN04488062_102312</name>
</gene>
<dbReference type="EMBL" id="FNDB01000002">
    <property type="protein sequence ID" value="SDG83464.1"/>
    <property type="molecule type" value="Genomic_DNA"/>
</dbReference>
<dbReference type="CDD" id="cd01991">
    <property type="entry name" value="Asn_synthase_B_C"/>
    <property type="match status" value="1"/>
</dbReference>
<evidence type="ECO:0000256" key="7">
    <source>
        <dbReference type="ARBA" id="ARBA00048741"/>
    </source>
</evidence>
<name>A0A1G7XH42_9FLAO</name>
<dbReference type="PANTHER" id="PTHR43284">
    <property type="entry name" value="ASPARAGINE SYNTHETASE (GLUTAMINE-HYDROLYZING)"/>
    <property type="match status" value="1"/>
</dbReference>
<accession>A0A1G7XH42</accession>
<keyword evidence="6 8" id="KW-0315">Glutamine amidotransferase</keyword>
<evidence type="ECO:0000256" key="4">
    <source>
        <dbReference type="ARBA" id="ARBA00022741"/>
    </source>
</evidence>
<evidence type="ECO:0000256" key="1">
    <source>
        <dbReference type="ARBA" id="ARBA00005187"/>
    </source>
</evidence>
<dbReference type="CDD" id="cd00712">
    <property type="entry name" value="AsnB"/>
    <property type="match status" value="1"/>
</dbReference>
<feature type="binding site" evidence="9">
    <location>
        <position position="101"/>
    </location>
    <ligand>
        <name>L-glutamine</name>
        <dbReference type="ChEBI" id="CHEBI:58359"/>
    </ligand>
</feature>
<evidence type="ECO:0000256" key="2">
    <source>
        <dbReference type="ARBA" id="ARBA00005752"/>
    </source>
</evidence>
<feature type="binding site" evidence="9">
    <location>
        <position position="262"/>
    </location>
    <ligand>
        <name>ATP</name>
        <dbReference type="ChEBI" id="CHEBI:30616"/>
    </ligand>
</feature>
<dbReference type="AlphaFoldDB" id="A0A1G7XH42"/>
<evidence type="ECO:0000256" key="8">
    <source>
        <dbReference type="PIRSR" id="PIRSR001589-1"/>
    </source>
</evidence>
<feature type="binding site" evidence="9">
    <location>
        <begin position="362"/>
        <end position="363"/>
    </location>
    <ligand>
        <name>ATP</name>
        <dbReference type="ChEBI" id="CHEBI:30616"/>
    </ligand>
</feature>
<dbReference type="STRING" id="178355.SAMN04488062_102312"/>
<feature type="binding site" evidence="9">
    <location>
        <position position="289"/>
    </location>
    <ligand>
        <name>ATP</name>
        <dbReference type="ChEBI" id="CHEBI:30616"/>
    </ligand>
</feature>
<proteinExistence type="inferred from homology"/>
<dbReference type="GO" id="GO:0005829">
    <property type="term" value="C:cytosol"/>
    <property type="evidence" value="ECO:0007669"/>
    <property type="project" value="TreeGrafter"/>
</dbReference>
<evidence type="ECO:0000256" key="9">
    <source>
        <dbReference type="PIRSR" id="PIRSR001589-2"/>
    </source>
</evidence>
<feature type="site" description="Important for beta-aspartyl-AMP intermediate formation" evidence="10">
    <location>
        <position position="364"/>
    </location>
</feature>
<evidence type="ECO:0000256" key="6">
    <source>
        <dbReference type="ARBA" id="ARBA00022962"/>
    </source>
</evidence>
<dbReference type="InterPro" id="IPR029055">
    <property type="entry name" value="Ntn_hydrolases_N"/>
</dbReference>
<dbReference type="GO" id="GO:0004066">
    <property type="term" value="F:asparagine synthase (glutamine-hydrolyzing) activity"/>
    <property type="evidence" value="ECO:0007669"/>
    <property type="project" value="UniProtKB-EC"/>
</dbReference>
<dbReference type="EC" id="6.3.5.4" evidence="3"/>
<evidence type="ECO:0000256" key="3">
    <source>
        <dbReference type="ARBA" id="ARBA00012737"/>
    </source>
</evidence>
<comment type="catalytic activity">
    <reaction evidence="7">
        <text>L-aspartate + L-glutamine + ATP + H2O = L-asparagine + L-glutamate + AMP + diphosphate + H(+)</text>
        <dbReference type="Rhea" id="RHEA:12228"/>
        <dbReference type="ChEBI" id="CHEBI:15377"/>
        <dbReference type="ChEBI" id="CHEBI:15378"/>
        <dbReference type="ChEBI" id="CHEBI:29985"/>
        <dbReference type="ChEBI" id="CHEBI:29991"/>
        <dbReference type="ChEBI" id="CHEBI:30616"/>
        <dbReference type="ChEBI" id="CHEBI:33019"/>
        <dbReference type="ChEBI" id="CHEBI:58048"/>
        <dbReference type="ChEBI" id="CHEBI:58359"/>
        <dbReference type="ChEBI" id="CHEBI:456215"/>
        <dbReference type="EC" id="6.3.5.4"/>
    </reaction>
</comment>
<dbReference type="PANTHER" id="PTHR43284:SF1">
    <property type="entry name" value="ASPARAGINE SYNTHETASE"/>
    <property type="match status" value="1"/>
</dbReference>
<feature type="active site" description="For GATase activity" evidence="8">
    <location>
        <position position="2"/>
    </location>
</feature>
<comment type="similarity">
    <text evidence="2">Belongs to the asparagine synthetase family.</text>
</comment>
<dbReference type="InterPro" id="IPR033738">
    <property type="entry name" value="AsnB_N"/>
</dbReference>
<dbReference type="PROSITE" id="PS51278">
    <property type="entry name" value="GATASE_TYPE_2"/>
    <property type="match status" value="1"/>
</dbReference>
<evidence type="ECO:0000313" key="13">
    <source>
        <dbReference type="Proteomes" id="UP000199274"/>
    </source>
</evidence>
<keyword evidence="5 9" id="KW-0067">ATP-binding</keyword>
<dbReference type="GO" id="GO:0005524">
    <property type="term" value="F:ATP binding"/>
    <property type="evidence" value="ECO:0007669"/>
    <property type="project" value="UniProtKB-KW"/>
</dbReference>
<dbReference type="Pfam" id="PF13522">
    <property type="entry name" value="GATase_6"/>
    <property type="match status" value="1"/>
</dbReference>
<dbReference type="InterPro" id="IPR051786">
    <property type="entry name" value="ASN_synthetase/amidase"/>
</dbReference>
<evidence type="ECO:0000313" key="12">
    <source>
        <dbReference type="EMBL" id="SDG83464.1"/>
    </source>
</evidence>
<reference evidence="13" key="1">
    <citation type="submission" date="2016-10" db="EMBL/GenBank/DDBJ databases">
        <authorList>
            <person name="Varghese N."/>
            <person name="Submissions S."/>
        </authorList>
    </citation>
    <scope>NUCLEOTIDE SEQUENCE [LARGE SCALE GENOMIC DNA]</scope>
    <source>
        <strain evidence="13">CGMCC 1.2747</strain>
    </source>
</reference>
<dbReference type="Gene3D" id="3.60.20.10">
    <property type="entry name" value="Glutamine Phosphoribosylpyrophosphate, subunit 1, domain 1"/>
    <property type="match status" value="1"/>
</dbReference>
<dbReference type="SUPFAM" id="SSF52402">
    <property type="entry name" value="Adenine nucleotide alpha hydrolases-like"/>
    <property type="match status" value="1"/>
</dbReference>
<dbReference type="GO" id="GO:0006529">
    <property type="term" value="P:asparagine biosynthetic process"/>
    <property type="evidence" value="ECO:0007669"/>
    <property type="project" value="UniProtKB-KW"/>
</dbReference>
<dbReference type="Gene3D" id="3.40.50.620">
    <property type="entry name" value="HUPs"/>
    <property type="match status" value="1"/>
</dbReference>
<dbReference type="InterPro" id="IPR017932">
    <property type="entry name" value="GATase_2_dom"/>
</dbReference>
<dbReference type="Proteomes" id="UP000199274">
    <property type="component" value="Unassembled WGS sequence"/>
</dbReference>
<dbReference type="Pfam" id="PF00733">
    <property type="entry name" value="Asn_synthase"/>
    <property type="match status" value="1"/>
</dbReference>
<dbReference type="PIRSF" id="PIRSF001589">
    <property type="entry name" value="Asn_synthetase_glu-h"/>
    <property type="match status" value="1"/>
</dbReference>
<evidence type="ECO:0000259" key="11">
    <source>
        <dbReference type="PROSITE" id="PS51278"/>
    </source>
</evidence>
<sequence>MCGINGILHLQSQKKVDERILIKMRDSLEHRGPDDKGIFIDNNIGFGHRRLSILDVSSAGHQPFLSNDGRYVMTYNGEIYNYKEFYPELKSNGFDIETTSDTEVLMKLFELHGLKMLHRLNGMFAFAIWDKLEKKLIVARDRMGVKPLYYSFYNEIFYFASEQKALFTAGVPLKMAQEGLEEYIFNRFVAGENTLYQNVKKVLPGHVMTLHEGGKVTTEKWWDLKKEIQNQPKIKNPVEWFRETFDDSIKMRMISDVPVGVLLSGGLDSSSVLASLHHQNYKDIETFNIGFKEKEHNESHLAKMMAEKFDYGFHTMQLENQNLYDQLLSATYFQDEPIMHLSEPHLLALSKMAKPSVKVLLSGEGADELMGGYVRYKALKYPSLLNSIATIGALDLFNKQPRYDKLTRYAQISKKSELVIFNGSNIYPKDIAEIYGINALPKNEYRKQIYKDAKSLYPENLRRQALYFDQHTYLCSLLDRNDRCTMGASIECREPFLDPRLIIGLGSLDDKWLFAGKKWKFILKKAMQERLPNEILQFKKVGLSAPWGDYITKSTAFKDELESFSKSELFQMPYFEHINIQKLVVNLQKGDNRMTPYIMPLFMMHIWMKSYAAKF</sequence>
<dbReference type="RefSeq" id="WP_091255309.1">
    <property type="nucleotide sequence ID" value="NZ_FNDB01000002.1"/>
</dbReference>
<dbReference type="InterPro" id="IPR001962">
    <property type="entry name" value="Asn_synthase"/>
</dbReference>
<keyword evidence="8" id="KW-0061">Asparagine biosynthesis</keyword>
<evidence type="ECO:0000256" key="5">
    <source>
        <dbReference type="ARBA" id="ARBA00022840"/>
    </source>
</evidence>
<protein>
    <recommendedName>
        <fullName evidence="3">asparagine synthase (glutamine-hydrolyzing)</fullName>
        <ecNumber evidence="3">6.3.5.4</ecNumber>
    </recommendedName>
</protein>
<dbReference type="SUPFAM" id="SSF56235">
    <property type="entry name" value="N-terminal nucleophile aminohydrolases (Ntn hydrolases)"/>
    <property type="match status" value="1"/>
</dbReference>
<dbReference type="OrthoDB" id="9763290at2"/>